<keyword evidence="1 4" id="KW-0413">Isomerase</keyword>
<dbReference type="EMBL" id="JACOPQ010000008">
    <property type="protein sequence ID" value="MBC5737638.1"/>
    <property type="molecule type" value="Genomic_DNA"/>
</dbReference>
<dbReference type="PROSITE" id="PS50198">
    <property type="entry name" value="PPIC_PPIASE_2"/>
    <property type="match status" value="1"/>
</dbReference>
<dbReference type="Gene3D" id="3.10.50.40">
    <property type="match status" value="1"/>
</dbReference>
<accession>A0A8J6JCM1</accession>
<feature type="domain" description="PpiC" evidence="3">
    <location>
        <begin position="378"/>
        <end position="504"/>
    </location>
</feature>
<dbReference type="SUPFAM" id="SSF54534">
    <property type="entry name" value="FKBP-like"/>
    <property type="match status" value="1"/>
</dbReference>
<evidence type="ECO:0000256" key="2">
    <source>
        <dbReference type="SAM" id="Phobius"/>
    </source>
</evidence>
<gene>
    <name evidence="4" type="ORF">H8S62_11550</name>
</gene>
<dbReference type="RefSeq" id="WP_186919441.1">
    <property type="nucleotide sequence ID" value="NZ_JACOPQ010000008.1"/>
</dbReference>
<dbReference type="GO" id="GO:0003755">
    <property type="term" value="F:peptidyl-prolyl cis-trans isomerase activity"/>
    <property type="evidence" value="ECO:0007669"/>
    <property type="project" value="UniProtKB-KW"/>
</dbReference>
<keyword evidence="1" id="KW-0697">Rotamase</keyword>
<dbReference type="PANTHER" id="PTHR47245">
    <property type="entry name" value="PEPTIDYLPROLYL ISOMERASE"/>
    <property type="match status" value="1"/>
</dbReference>
<keyword evidence="5" id="KW-1185">Reference proteome</keyword>
<keyword evidence="2" id="KW-0812">Transmembrane</keyword>
<feature type="transmembrane region" description="Helical" evidence="2">
    <location>
        <begin position="36"/>
        <end position="55"/>
    </location>
</feature>
<sequence length="547" mass="58949">MSASREKKQRLSSGEALTQKELKERKEAEAAKRKTITYWIVGIVVVILVAALLIWDSGLIQRNMTAATIGGENLSVAEMQYYYNSARQSEIQQQQMYSQYGISILSDPYVMYDSSSALGDEQVYNTESGQTYADHFKESALNNARRVIALNQAAKAEGYTLSADGKASVDESIASLKEGVKSSNWSSLGAYLSAAYGSYVSESLYVKQVTASTLANEYATHHQDSLTYDDAALNDYAAENPATVYSYDYRVAYVDGSVPTTDAEGNTVEVTDDQKAAALGAAKTKADVLAEGVKKASDKSGAFDELVTSAVGEDSTYASADNNLKTAVLGSALSQDYTANAYYDWLTSADRKAGDVEVIESTSGYYVVLLTDRYLNDAATVDVRHILAKAELTPADEEAGTPAATEPTQEQMDAAKARAQEALDRYLAGEQTAEAFGALANELSDDTGSNTKGGLYTYVEEGSMVKGFNDWIFDPARQSGDTGLVEQNEAGGNYFGWHVVYFQGVNGPKWHEVAESALKSADMTAWLEGLDEACAITESGSMSLALK</sequence>
<dbReference type="Pfam" id="PF13616">
    <property type="entry name" value="Rotamase_3"/>
    <property type="match status" value="1"/>
</dbReference>
<keyword evidence="2" id="KW-1133">Transmembrane helix</keyword>
<dbReference type="AlphaFoldDB" id="A0A8J6JCM1"/>
<comment type="caution">
    <text evidence="4">The sequence shown here is derived from an EMBL/GenBank/DDBJ whole genome shotgun (WGS) entry which is preliminary data.</text>
</comment>
<keyword evidence="2" id="KW-0472">Membrane</keyword>
<name>A0A8J6JCM1_9FIRM</name>
<dbReference type="InterPro" id="IPR000297">
    <property type="entry name" value="PPIase_PpiC"/>
</dbReference>
<reference evidence="4" key="1">
    <citation type="submission" date="2020-08" db="EMBL/GenBank/DDBJ databases">
        <title>Genome public.</title>
        <authorList>
            <person name="Liu C."/>
            <person name="Sun Q."/>
        </authorList>
    </citation>
    <scope>NUCLEOTIDE SEQUENCE</scope>
    <source>
        <strain evidence="4">NSJ-52</strain>
    </source>
</reference>
<evidence type="ECO:0000313" key="5">
    <source>
        <dbReference type="Proteomes" id="UP000607645"/>
    </source>
</evidence>
<evidence type="ECO:0000259" key="3">
    <source>
        <dbReference type="PROSITE" id="PS50198"/>
    </source>
</evidence>
<dbReference type="InterPro" id="IPR046357">
    <property type="entry name" value="PPIase_dom_sf"/>
</dbReference>
<organism evidence="4 5">
    <name type="scientific">Lawsonibacter faecis</name>
    <dbReference type="NCBI Taxonomy" id="2763052"/>
    <lineage>
        <taxon>Bacteria</taxon>
        <taxon>Bacillati</taxon>
        <taxon>Bacillota</taxon>
        <taxon>Clostridia</taxon>
        <taxon>Eubacteriales</taxon>
        <taxon>Oscillospiraceae</taxon>
        <taxon>Lawsonibacter</taxon>
    </lineage>
</organism>
<dbReference type="Proteomes" id="UP000607645">
    <property type="component" value="Unassembled WGS sequence"/>
</dbReference>
<protein>
    <submittedName>
        <fullName evidence="4">Peptidylprolyl isomerase</fullName>
    </submittedName>
</protein>
<dbReference type="PANTHER" id="PTHR47245:SF2">
    <property type="entry name" value="PEPTIDYL-PROLYL CIS-TRANS ISOMERASE HP_0175-RELATED"/>
    <property type="match status" value="1"/>
</dbReference>
<evidence type="ECO:0000313" key="4">
    <source>
        <dbReference type="EMBL" id="MBC5737638.1"/>
    </source>
</evidence>
<dbReference type="InterPro" id="IPR050245">
    <property type="entry name" value="PrsA_foldase"/>
</dbReference>
<proteinExistence type="predicted"/>
<evidence type="ECO:0000256" key="1">
    <source>
        <dbReference type="PROSITE-ProRule" id="PRU00278"/>
    </source>
</evidence>